<dbReference type="Gene3D" id="3.30.1330.60">
    <property type="entry name" value="OmpA-like domain"/>
    <property type="match status" value="1"/>
</dbReference>
<dbReference type="GO" id="GO:0009279">
    <property type="term" value="C:cell outer membrane"/>
    <property type="evidence" value="ECO:0007669"/>
    <property type="project" value="UniProtKB-SubCell"/>
</dbReference>
<evidence type="ECO:0000256" key="2">
    <source>
        <dbReference type="ARBA" id="ARBA00023136"/>
    </source>
</evidence>
<evidence type="ECO:0000256" key="5">
    <source>
        <dbReference type="SAM" id="SignalP"/>
    </source>
</evidence>
<dbReference type="PROSITE" id="PS51257">
    <property type="entry name" value="PROKAR_LIPOPROTEIN"/>
    <property type="match status" value="1"/>
</dbReference>
<sequence length="220" mass="22663">MKSRLVILPLLSTLVLGACANMSETQRNTAIGAGIGALGGAVISKSTGGNKTGRDAAIGAGVGALGGYVWSQRMEAQRQAMAQAAAGTGVDVTRTADNQLKLEIPSDISFDTGKAAIKPEMRPILDRFAQTLKDNPATNLRIIGHTDSTGSDAINNPLSLERAASARSYLADRGVAPGRIETAGRGAREPVADNGSEAGRAKNRRIEIFVAEAAAAAPAR</sequence>
<feature type="chain" id="PRO_5021208540" evidence="5">
    <location>
        <begin position="21"/>
        <end position="220"/>
    </location>
</feature>
<feature type="domain" description="OmpA-like" evidence="6">
    <location>
        <begin position="97"/>
        <end position="214"/>
    </location>
</feature>
<comment type="subcellular location">
    <subcellularLocation>
        <location evidence="1">Cell outer membrane</location>
    </subcellularLocation>
</comment>
<gene>
    <name evidence="7" type="ORF">ZRA01_20190</name>
</gene>
<dbReference type="InterPro" id="IPR006664">
    <property type="entry name" value="OMP_bac"/>
</dbReference>
<dbReference type="InterPro" id="IPR006665">
    <property type="entry name" value="OmpA-like"/>
</dbReference>
<dbReference type="PRINTS" id="PR01021">
    <property type="entry name" value="OMPADOMAIN"/>
</dbReference>
<dbReference type="Pfam" id="PF00691">
    <property type="entry name" value="OmpA"/>
    <property type="match status" value="1"/>
</dbReference>
<proteinExistence type="predicted"/>
<keyword evidence="3" id="KW-0998">Cell outer membrane</keyword>
<comment type="caution">
    <text evidence="7">The sequence shown here is derived from an EMBL/GenBank/DDBJ whole genome shotgun (WGS) entry which is preliminary data.</text>
</comment>
<accession>A0A4Y4CUF5</accession>
<keyword evidence="8" id="KW-1185">Reference proteome</keyword>
<evidence type="ECO:0000313" key="7">
    <source>
        <dbReference type="EMBL" id="GEC95946.1"/>
    </source>
</evidence>
<evidence type="ECO:0000256" key="4">
    <source>
        <dbReference type="PROSITE-ProRule" id="PRU00473"/>
    </source>
</evidence>
<dbReference type="InterPro" id="IPR036737">
    <property type="entry name" value="OmpA-like_sf"/>
</dbReference>
<evidence type="ECO:0000256" key="1">
    <source>
        <dbReference type="ARBA" id="ARBA00004442"/>
    </source>
</evidence>
<organism evidence="7 8">
    <name type="scientific">Zoogloea ramigera</name>
    <dbReference type="NCBI Taxonomy" id="350"/>
    <lineage>
        <taxon>Bacteria</taxon>
        <taxon>Pseudomonadati</taxon>
        <taxon>Pseudomonadota</taxon>
        <taxon>Betaproteobacteria</taxon>
        <taxon>Rhodocyclales</taxon>
        <taxon>Zoogloeaceae</taxon>
        <taxon>Zoogloea</taxon>
    </lineage>
</organism>
<reference evidence="7 8" key="1">
    <citation type="submission" date="2019-06" db="EMBL/GenBank/DDBJ databases">
        <title>Whole genome shotgun sequence of Zoogloea ramigera NBRC 15342.</title>
        <authorList>
            <person name="Hosoyama A."/>
            <person name="Uohara A."/>
            <person name="Ohji S."/>
            <person name="Ichikawa N."/>
        </authorList>
    </citation>
    <scope>NUCLEOTIDE SEQUENCE [LARGE SCALE GENOMIC DNA]</scope>
    <source>
        <strain evidence="7 8">NBRC 15342</strain>
    </source>
</reference>
<feature type="signal peptide" evidence="5">
    <location>
        <begin position="1"/>
        <end position="20"/>
    </location>
</feature>
<dbReference type="SUPFAM" id="SSF103088">
    <property type="entry name" value="OmpA-like"/>
    <property type="match status" value="1"/>
</dbReference>
<dbReference type="PANTHER" id="PTHR30329">
    <property type="entry name" value="STATOR ELEMENT OF FLAGELLAR MOTOR COMPLEX"/>
    <property type="match status" value="1"/>
</dbReference>
<evidence type="ECO:0000313" key="8">
    <source>
        <dbReference type="Proteomes" id="UP000318422"/>
    </source>
</evidence>
<dbReference type="InterPro" id="IPR027367">
    <property type="entry name" value="Gly-zipper_YMGG"/>
</dbReference>
<name>A0A4Y4CUF5_ZOORA</name>
<dbReference type="AlphaFoldDB" id="A0A4Y4CUF5"/>
<evidence type="ECO:0000256" key="3">
    <source>
        <dbReference type="ARBA" id="ARBA00023237"/>
    </source>
</evidence>
<keyword evidence="2 4" id="KW-0472">Membrane</keyword>
<dbReference type="CDD" id="cd07185">
    <property type="entry name" value="OmpA_C-like"/>
    <property type="match status" value="1"/>
</dbReference>
<dbReference type="InterPro" id="IPR050330">
    <property type="entry name" value="Bact_OuterMem_StrucFunc"/>
</dbReference>
<protein>
    <submittedName>
        <fullName evidence="7">Outer membrane protein</fullName>
    </submittedName>
</protein>
<dbReference type="Proteomes" id="UP000318422">
    <property type="component" value="Unassembled WGS sequence"/>
</dbReference>
<dbReference type="RefSeq" id="WP_141351788.1">
    <property type="nucleotide sequence ID" value="NZ_BJNV01000031.1"/>
</dbReference>
<evidence type="ECO:0000259" key="6">
    <source>
        <dbReference type="PROSITE" id="PS51123"/>
    </source>
</evidence>
<dbReference type="Pfam" id="PF13441">
    <property type="entry name" value="Gly-zipper_YMGG"/>
    <property type="match status" value="1"/>
</dbReference>
<dbReference type="PROSITE" id="PS51123">
    <property type="entry name" value="OMPA_2"/>
    <property type="match status" value="1"/>
</dbReference>
<dbReference type="EMBL" id="BJNV01000031">
    <property type="protein sequence ID" value="GEC95946.1"/>
    <property type="molecule type" value="Genomic_DNA"/>
</dbReference>
<dbReference type="PRINTS" id="PR01023">
    <property type="entry name" value="NAFLGMOTY"/>
</dbReference>
<keyword evidence="5" id="KW-0732">Signal</keyword>
<dbReference type="OrthoDB" id="9782229at2"/>
<dbReference type="PANTHER" id="PTHR30329:SF21">
    <property type="entry name" value="LIPOPROTEIN YIAD-RELATED"/>
    <property type="match status" value="1"/>
</dbReference>